<reference evidence="2 3" key="1">
    <citation type="submission" date="2016-10" db="EMBL/GenBank/DDBJ databases">
        <authorList>
            <person name="Varghese N."/>
            <person name="Submissions S."/>
        </authorList>
    </citation>
    <scope>NUCLEOTIDE SEQUENCE [LARGE SCALE GENOMIC DNA]</scope>
    <source>
        <strain evidence="2 3">LMG 22274</strain>
    </source>
</reference>
<comment type="caution">
    <text evidence="2">The sequence shown here is derived from an EMBL/GenBank/DDBJ whole genome shotgun (WGS) entry which is preliminary data.</text>
</comment>
<dbReference type="SUPFAM" id="SSF55298">
    <property type="entry name" value="YjgF-like"/>
    <property type="match status" value="1"/>
</dbReference>
<dbReference type="PROSITE" id="PS01094">
    <property type="entry name" value="UPF0076"/>
    <property type="match status" value="1"/>
</dbReference>
<dbReference type="InterPro" id="IPR035709">
    <property type="entry name" value="YoaB-like"/>
</dbReference>
<protein>
    <submittedName>
        <fullName evidence="2">Enamine deaminase RidA, house cleaning of reactive enamine intermediates, YjgF/YER057c/UK114 family</fullName>
    </submittedName>
</protein>
<proteinExistence type="inferred from homology"/>
<comment type="similarity">
    <text evidence="1">Belongs to the RutC family.</text>
</comment>
<dbReference type="Proteomes" id="UP000183529">
    <property type="component" value="Unassembled WGS sequence"/>
</dbReference>
<gene>
    <name evidence="2" type="ORF">SAMN05216550_107301</name>
</gene>
<sequence length="129" mass="13554">MEIKRFETGERMSQMVIAGGFAFIAGQVADDTSLDVAGQTRQILDKLDRLLELAGGDKRLIVSASIWLADHRSFAEMNSVWDAWVPKGQAPARACVESKLAFPPYTVEIAAIAAIGAAAPGAAAPGAPA</sequence>
<dbReference type="AlphaFoldDB" id="A0AAQ1GFX9"/>
<dbReference type="InterPro" id="IPR006175">
    <property type="entry name" value="YjgF/YER057c/UK114"/>
</dbReference>
<dbReference type="InterPro" id="IPR019897">
    <property type="entry name" value="RidA_CS"/>
</dbReference>
<dbReference type="PANTHER" id="PTHR47328">
    <property type="match status" value="1"/>
</dbReference>
<dbReference type="PANTHER" id="PTHR47328:SF1">
    <property type="entry name" value="RUTC FAMILY PROTEIN YOAB"/>
    <property type="match status" value="1"/>
</dbReference>
<dbReference type="InterPro" id="IPR035959">
    <property type="entry name" value="RutC-like_sf"/>
</dbReference>
<organism evidence="2 3">
    <name type="scientific">Paraburkholderia tropica</name>
    <dbReference type="NCBI Taxonomy" id="92647"/>
    <lineage>
        <taxon>Bacteria</taxon>
        <taxon>Pseudomonadati</taxon>
        <taxon>Pseudomonadota</taxon>
        <taxon>Betaproteobacteria</taxon>
        <taxon>Burkholderiales</taxon>
        <taxon>Burkholderiaceae</taxon>
        <taxon>Paraburkholderia</taxon>
    </lineage>
</organism>
<dbReference type="CDD" id="cd06150">
    <property type="entry name" value="YjgF_YER057c_UK114_like_2"/>
    <property type="match status" value="1"/>
</dbReference>
<evidence type="ECO:0000256" key="1">
    <source>
        <dbReference type="ARBA" id="ARBA00010552"/>
    </source>
</evidence>
<evidence type="ECO:0000313" key="3">
    <source>
        <dbReference type="Proteomes" id="UP000183529"/>
    </source>
</evidence>
<name>A0AAQ1GFX9_9BURK</name>
<dbReference type="Pfam" id="PF01042">
    <property type="entry name" value="Ribonuc_L-PSP"/>
    <property type="match status" value="1"/>
</dbReference>
<dbReference type="EMBL" id="FNZM01000007">
    <property type="protein sequence ID" value="SEJ71060.1"/>
    <property type="molecule type" value="Genomic_DNA"/>
</dbReference>
<dbReference type="Gene3D" id="3.30.1330.40">
    <property type="entry name" value="RutC-like"/>
    <property type="match status" value="1"/>
</dbReference>
<accession>A0AAQ1GFX9</accession>
<dbReference type="RefSeq" id="WP_074983720.1">
    <property type="nucleotide sequence ID" value="NZ_CADFGN010000008.1"/>
</dbReference>
<evidence type="ECO:0000313" key="2">
    <source>
        <dbReference type="EMBL" id="SEJ71060.1"/>
    </source>
</evidence>